<protein>
    <submittedName>
        <fullName evidence="2">Uncharacterized protein</fullName>
    </submittedName>
</protein>
<proteinExistence type="predicted"/>
<sequence length="491" mass="58885">MSTEANKFELLKLDPNNLVELDQWENKLKTLVDENPFVEITDKKTFEEAKRRRTALKSGRTEVQKQDGLIATFLNNFRKSTKSKNEMLVSIVQPHEEKQQTEIDRFQVILDQEKEEKERLENERIEGIKNQIDNFKNQFQSIIDHLVFANIDSAIEDFKKYYQRCVDEYDFQEFDFLFVESVEELEKKFHSRIDDLKAEHEKELEQSKIISQSKLNQMCIDSQNQIDNFFETSEFNLVDKIKSIFDENFNFGELTETHKQKKSEFIQKSLNKIDELYLRSVSRERQRIFDVREGLLDLIFQMTIENFESVQNKISESFQKSVFEENEDSFTKSKLVVEKNFSQKLEFINKELKENEIQKQKELDELKSKFESRVERLEKIGLVKVNDNQWNGFDTNVLRVQFEMVPDEFFEQLILEIESIKQNSLKETERQERIRQDKITMIDVFVNFKNQINEKKPKGLFDNDESIEFFNIMKNHFIEYCDEQITNINKF</sequence>
<gene>
    <name evidence="2" type="ORF">tant81_gp026</name>
</gene>
<keyword evidence="3" id="KW-1185">Reference proteome</keyword>
<name>A0A6B9LG32_9CAUD</name>
<keyword evidence="1" id="KW-0175">Coiled coil</keyword>
<accession>A0A6B9LG32</accession>
<organism evidence="2 3">
    <name type="scientific">Flavobacterium phage vB_FspS_tant8-1</name>
    <dbReference type="NCBI Taxonomy" id="2686278"/>
    <lineage>
        <taxon>Viruses</taxon>
        <taxon>Duplodnaviria</taxon>
        <taxon>Heunggongvirae</taxon>
        <taxon>Uroviricota</taxon>
        <taxon>Caudoviricetes</taxon>
        <taxon>Tantvirus</taxon>
        <taxon>Tantvirus tant</taxon>
    </lineage>
</organism>
<reference evidence="2 3" key="1">
    <citation type="journal article" date="2020" name="Viruses">
        <title>Diversity and Host Interactions Among Virulent and Temperate Baltic Sea Flavobacterium Phages.</title>
        <authorList>
            <person name="Nilsson E."/>
            <person name="Bayfield O.W."/>
            <person name="Lundin D."/>
            <person name="Antson A.A."/>
            <person name="Holmfeldt K."/>
        </authorList>
    </citation>
    <scope>NUCLEOTIDE SEQUENCE [LARGE SCALE GENOMIC DNA]</scope>
</reference>
<feature type="coiled-coil region" evidence="1">
    <location>
        <begin position="96"/>
        <end position="138"/>
    </location>
</feature>
<dbReference type="EMBL" id="MN812239">
    <property type="protein sequence ID" value="QHB40957.1"/>
    <property type="molecule type" value="Genomic_DNA"/>
</dbReference>
<evidence type="ECO:0000256" key="1">
    <source>
        <dbReference type="SAM" id="Coils"/>
    </source>
</evidence>
<evidence type="ECO:0000313" key="3">
    <source>
        <dbReference type="Proteomes" id="UP000464671"/>
    </source>
</evidence>
<dbReference type="Proteomes" id="UP000464671">
    <property type="component" value="Segment"/>
</dbReference>
<evidence type="ECO:0000313" key="2">
    <source>
        <dbReference type="EMBL" id="QHB40957.1"/>
    </source>
</evidence>
<feature type="coiled-coil region" evidence="1">
    <location>
        <begin position="345"/>
        <end position="380"/>
    </location>
</feature>